<dbReference type="EMBL" id="FAUH01000011">
    <property type="protein sequence ID" value="CUU66359.1"/>
    <property type="molecule type" value="Genomic_DNA"/>
</dbReference>
<reference evidence="7" key="1">
    <citation type="submission" date="2015-11" db="EMBL/GenBank/DDBJ databases">
        <authorList>
            <person name="Dugat-Bony E."/>
        </authorList>
    </citation>
    <scope>NUCLEOTIDE SEQUENCE [LARGE SCALE GENOMIC DNA]</scope>
    <source>
        <strain evidence="7">Mu292</strain>
    </source>
</reference>
<keyword evidence="3 5" id="KW-1133">Transmembrane helix</keyword>
<evidence type="ECO:0000256" key="3">
    <source>
        <dbReference type="ARBA" id="ARBA00022989"/>
    </source>
</evidence>
<evidence type="ECO:0000313" key="7">
    <source>
        <dbReference type="Proteomes" id="UP000182498"/>
    </source>
</evidence>
<name>A0A0X2NNF2_9CORY</name>
<evidence type="ECO:0000256" key="4">
    <source>
        <dbReference type="ARBA" id="ARBA00023136"/>
    </source>
</evidence>
<organism evidence="6 7">
    <name type="scientific">Corynebacterium variabile</name>
    <dbReference type="NCBI Taxonomy" id="1727"/>
    <lineage>
        <taxon>Bacteria</taxon>
        <taxon>Bacillati</taxon>
        <taxon>Actinomycetota</taxon>
        <taxon>Actinomycetes</taxon>
        <taxon>Mycobacteriales</taxon>
        <taxon>Corynebacteriaceae</taxon>
        <taxon>Corynebacterium</taxon>
    </lineage>
</organism>
<dbReference type="InterPro" id="IPR032808">
    <property type="entry name" value="DoxX"/>
</dbReference>
<sequence>MTVLLWIINIILAVSFVGSGLMKISRAKENLIDAGLEWADNFSENTVKLIGAVEFLGALGLILPRSLDILPVLTPVASVCLLLVMVGAMTTHVRRHELTTQGLPALGLGVLTAASAVLGFALL</sequence>
<protein>
    <submittedName>
        <fullName evidence="6">DoxX-like family</fullName>
    </submittedName>
</protein>
<dbReference type="Proteomes" id="UP000182498">
    <property type="component" value="Unassembled WGS sequence"/>
</dbReference>
<keyword evidence="7" id="KW-1185">Reference proteome</keyword>
<keyword evidence="2 5" id="KW-0812">Transmembrane</keyword>
<dbReference type="GO" id="GO:0016020">
    <property type="term" value="C:membrane"/>
    <property type="evidence" value="ECO:0007669"/>
    <property type="project" value="UniProtKB-SubCell"/>
</dbReference>
<evidence type="ECO:0000256" key="2">
    <source>
        <dbReference type="ARBA" id="ARBA00022692"/>
    </source>
</evidence>
<evidence type="ECO:0000313" key="6">
    <source>
        <dbReference type="EMBL" id="CUU66359.1"/>
    </source>
</evidence>
<feature type="transmembrane region" description="Helical" evidence="5">
    <location>
        <begin position="69"/>
        <end position="90"/>
    </location>
</feature>
<dbReference type="OrthoDB" id="3790625at2"/>
<evidence type="ECO:0000256" key="1">
    <source>
        <dbReference type="ARBA" id="ARBA00004141"/>
    </source>
</evidence>
<proteinExistence type="predicted"/>
<accession>A0A0X2NNF2</accession>
<feature type="transmembrane region" description="Helical" evidence="5">
    <location>
        <begin position="6"/>
        <end position="24"/>
    </location>
</feature>
<comment type="subcellular location">
    <subcellularLocation>
        <location evidence="1">Membrane</location>
        <topology evidence="1">Multi-pass membrane protein</topology>
    </subcellularLocation>
</comment>
<evidence type="ECO:0000256" key="5">
    <source>
        <dbReference type="SAM" id="Phobius"/>
    </source>
</evidence>
<gene>
    <name evidence="6" type="ORF">CVAR292_01701</name>
</gene>
<dbReference type="AlphaFoldDB" id="A0A0X2NNF2"/>
<feature type="transmembrane region" description="Helical" evidence="5">
    <location>
        <begin position="102"/>
        <end position="122"/>
    </location>
</feature>
<dbReference type="Pfam" id="PF13564">
    <property type="entry name" value="DoxX_2"/>
    <property type="match status" value="1"/>
</dbReference>
<keyword evidence="4 5" id="KW-0472">Membrane</keyword>
<dbReference type="RefSeq" id="WP_073884172.1">
    <property type="nucleotide sequence ID" value="NZ_FAUH01000011.1"/>
</dbReference>